<dbReference type="InterPro" id="IPR014756">
    <property type="entry name" value="Ig_E-set"/>
</dbReference>
<name>A0A812D6W3_ACAPH</name>
<sequence length="1043" mass="116062">MIVNSPFVVAVIKPEFYYNTVIHGGSNGGVLLTLKGRGFAKNQFTFGTGNEHLGNKVVLTSESKTFPCDIHPDGNTETQITCYTRPMPQGRYYIRISVDGELIPDANICGGRLDSSSCTHQVWNHYTPLLNELKTISGPPGSMVKIVGRIFTSRFGSNLGSTSNGRSESILRIYGGGNTCELKDLENDKFYGIGMTNYNWGYMNCKLQGRFIGSFNVSFLISGRFGRSLPKADLLKVSSGGKIYLFQTYAEVLSVYPKEGSLMGGTLLTIKGRNFDETTAKARVFIGDTSCKIVKPVTNDIIICRVAPKPAILPNLHAGNRGIRMESWTKNVGNDINNLFALNSTSPTYNKSWIDKGELYASGEFGARLRAFFQPMYEGLHSFSSSSTGYKQIRLSNNESESNMKLINNGHIAYLKKSKRYYMEIAYVNTYNRQNGMIQLRIFSFNSSVNNQETGLAQNAQQQLSICAETVKEIQVIKLDNLTEEAPVDEIQELRVTKPFHVGKDAMFKLIFGGTATVPLSSNAIPLDVQKALESLPMIGSGNVLVTANFTVNSAIYFIFLKLDVGNLPLIGVETISDKNGNNLTVSVKLNFNGTASNKQFAFYLDNVMSPVLPVDAPEQMVKNALDEMFRVRCQNFVTAPNKNTIFRNDFELTSDSNHNGQKIYDQIPFCGKVSVRNPEYIFRKEEIKNVYLENYPTMCAAFRGDVNINLEVKLMYRFPSATKAQSKQQYIATYLTHIDDWKYICFDILKSVKINGAVLHLLESINIKRITAKEDLYIDSIILTKIAQKEEASVLTNAMVRQLPPLSNILAVKELQVKKLGRSLYQITLESYNCTDNLLLFQTLPNKLTLNRSESVTTIPVNQLPAGVWRLQAASPPLGGSIRLLFRNEESADIPVWASKEEMEYYLEAMPTMGKMNVDIEGNCSCKTYTIEWITNPGHKDMLTLIKTNITGINVTSSVKITRYGGYYMKPVPGEHFRTIHKKPQVTAFINDISTALASGGDASFEWTMAATPTITNVNPSQGPVPINITITGSGFNVIDKH</sequence>
<feature type="domain" description="PA14" evidence="2">
    <location>
        <begin position="318"/>
        <end position="460"/>
    </location>
</feature>
<dbReference type="FunFam" id="2.60.40.10:FF:001292">
    <property type="entry name" value="PKHD1 like 1"/>
    <property type="match status" value="1"/>
</dbReference>
<dbReference type="PANTHER" id="PTHR46769">
    <property type="entry name" value="POLYCYSTIC KIDNEY AND HEPATIC DISEASE 1 (AUTOSOMAL RECESSIVE)-LIKE 1"/>
    <property type="match status" value="1"/>
</dbReference>
<dbReference type="AlphaFoldDB" id="A0A812D6W3"/>
<dbReference type="OrthoDB" id="6147181at2759"/>
<accession>A0A812D6W3</accession>
<dbReference type="Pfam" id="PF01833">
    <property type="entry name" value="TIG"/>
    <property type="match status" value="1"/>
</dbReference>
<dbReference type="PROSITE" id="PS51820">
    <property type="entry name" value="PA14"/>
    <property type="match status" value="1"/>
</dbReference>
<dbReference type="Gene3D" id="2.60.40.10">
    <property type="entry name" value="Immunoglobulins"/>
    <property type="match status" value="2"/>
</dbReference>
<dbReference type="InterPro" id="IPR052387">
    <property type="entry name" value="Fibrocystin"/>
</dbReference>
<proteinExistence type="predicted"/>
<keyword evidence="1" id="KW-0732">Signal</keyword>
<dbReference type="EMBL" id="CAHIKZ030002546">
    <property type="protein sequence ID" value="CAE1288594.1"/>
    <property type="molecule type" value="Genomic_DNA"/>
</dbReference>
<comment type="caution">
    <text evidence="3">The sequence shown here is derived from an EMBL/GenBank/DDBJ whole genome shotgun (WGS) entry which is preliminary data.</text>
</comment>
<gene>
    <name evidence="3" type="ORF">SPHA_47203</name>
</gene>
<dbReference type="InterPro" id="IPR037524">
    <property type="entry name" value="PA14/GLEYA"/>
</dbReference>
<dbReference type="CDD" id="cd00603">
    <property type="entry name" value="IPT_PCSR"/>
    <property type="match status" value="1"/>
</dbReference>
<reference evidence="3" key="1">
    <citation type="submission" date="2021-01" db="EMBL/GenBank/DDBJ databases">
        <authorList>
            <person name="Li R."/>
            <person name="Bekaert M."/>
        </authorList>
    </citation>
    <scope>NUCLEOTIDE SEQUENCE</scope>
    <source>
        <strain evidence="3">Farmed</strain>
    </source>
</reference>
<protein>
    <recommendedName>
        <fullName evidence="2">PA14 domain-containing protein</fullName>
    </recommendedName>
</protein>
<dbReference type="InterPro" id="IPR002909">
    <property type="entry name" value="IPT_dom"/>
</dbReference>
<dbReference type="InterPro" id="IPR013783">
    <property type="entry name" value="Ig-like_fold"/>
</dbReference>
<evidence type="ECO:0000259" key="2">
    <source>
        <dbReference type="PROSITE" id="PS51820"/>
    </source>
</evidence>
<organism evidence="3 4">
    <name type="scientific">Acanthosepion pharaonis</name>
    <name type="common">Pharaoh cuttlefish</name>
    <name type="synonym">Sepia pharaonis</name>
    <dbReference type="NCBI Taxonomy" id="158019"/>
    <lineage>
        <taxon>Eukaryota</taxon>
        <taxon>Metazoa</taxon>
        <taxon>Spiralia</taxon>
        <taxon>Lophotrochozoa</taxon>
        <taxon>Mollusca</taxon>
        <taxon>Cephalopoda</taxon>
        <taxon>Coleoidea</taxon>
        <taxon>Decapodiformes</taxon>
        <taxon>Sepiida</taxon>
        <taxon>Sepiina</taxon>
        <taxon>Sepiidae</taxon>
        <taxon>Acanthosepion</taxon>
    </lineage>
</organism>
<dbReference type="SUPFAM" id="SSF81296">
    <property type="entry name" value="E set domains"/>
    <property type="match status" value="1"/>
</dbReference>
<keyword evidence="4" id="KW-1185">Reference proteome</keyword>
<dbReference type="Proteomes" id="UP000597762">
    <property type="component" value="Unassembled WGS sequence"/>
</dbReference>
<evidence type="ECO:0000256" key="1">
    <source>
        <dbReference type="ARBA" id="ARBA00022729"/>
    </source>
</evidence>
<evidence type="ECO:0000313" key="4">
    <source>
        <dbReference type="Proteomes" id="UP000597762"/>
    </source>
</evidence>
<dbReference type="PANTHER" id="PTHR46769:SF2">
    <property type="entry name" value="FIBROCYSTIN-L ISOFORM 2 PRECURSOR-RELATED"/>
    <property type="match status" value="1"/>
</dbReference>
<evidence type="ECO:0000313" key="3">
    <source>
        <dbReference type="EMBL" id="CAE1288594.1"/>
    </source>
</evidence>